<name>A0A7Y0EXB6_9BIFI</name>
<dbReference type="RefSeq" id="WP_169240878.1">
    <property type="nucleotide sequence ID" value="NZ_JAAIIG010000003.1"/>
</dbReference>
<keyword evidence="1" id="KW-0732">Signal</keyword>
<evidence type="ECO:0000313" key="2">
    <source>
        <dbReference type="EMBL" id="NMM98136.1"/>
    </source>
</evidence>
<dbReference type="Proteomes" id="UP000543419">
    <property type="component" value="Unassembled WGS sequence"/>
</dbReference>
<dbReference type="EMBL" id="JAAIIG010000003">
    <property type="protein sequence ID" value="NMM98136.1"/>
    <property type="molecule type" value="Genomic_DNA"/>
</dbReference>
<proteinExistence type="predicted"/>
<dbReference type="AlphaFoldDB" id="A0A7Y0EXB6"/>
<evidence type="ECO:0000313" key="3">
    <source>
        <dbReference type="Proteomes" id="UP000543419"/>
    </source>
</evidence>
<evidence type="ECO:0000256" key="1">
    <source>
        <dbReference type="SAM" id="SignalP"/>
    </source>
</evidence>
<organism evidence="2 3">
    <name type="scientific">Bifidobacterium olomucense</name>
    <dbReference type="NCBI Taxonomy" id="2675324"/>
    <lineage>
        <taxon>Bacteria</taxon>
        <taxon>Bacillati</taxon>
        <taxon>Actinomycetota</taxon>
        <taxon>Actinomycetes</taxon>
        <taxon>Bifidobacteriales</taxon>
        <taxon>Bifidobacteriaceae</taxon>
        <taxon>Bifidobacterium</taxon>
    </lineage>
</organism>
<dbReference type="PROSITE" id="PS51257">
    <property type="entry name" value="PROKAR_LIPOPROTEIN"/>
    <property type="match status" value="1"/>
</dbReference>
<accession>A0A7Y0EXB6</accession>
<feature type="chain" id="PRO_5038584481" description="Lipoprotein" evidence="1">
    <location>
        <begin position="22"/>
        <end position="72"/>
    </location>
</feature>
<evidence type="ECO:0008006" key="4">
    <source>
        <dbReference type="Google" id="ProtNLM"/>
    </source>
</evidence>
<feature type="signal peptide" evidence="1">
    <location>
        <begin position="1"/>
        <end position="21"/>
    </location>
</feature>
<sequence length="72" mass="7758">MRRFFASLTLLFAAGVLVLSACGVDMAQSIPPCEYEDGSGQTGYCYWDASAHGNHKGAGVFIYHDGDLIAQR</sequence>
<reference evidence="2 3" key="1">
    <citation type="submission" date="2020-02" db="EMBL/GenBank/DDBJ databases">
        <title>Characterization of phylogenetic diversity of novel bifidobacterial species isolated in Czech ZOOs.</title>
        <authorList>
            <person name="Lugli G.A."/>
            <person name="Vera N.B."/>
            <person name="Ventura M."/>
        </authorList>
    </citation>
    <scope>NUCLEOTIDE SEQUENCE [LARGE SCALE GENOMIC DNA]</scope>
    <source>
        <strain evidence="2 3">DSM 109959</strain>
    </source>
</reference>
<gene>
    <name evidence="2" type="ORF">G1C97_1085</name>
</gene>
<protein>
    <recommendedName>
        <fullName evidence="4">Lipoprotein</fullName>
    </recommendedName>
</protein>
<keyword evidence="3" id="KW-1185">Reference proteome</keyword>
<comment type="caution">
    <text evidence="2">The sequence shown here is derived from an EMBL/GenBank/DDBJ whole genome shotgun (WGS) entry which is preliminary data.</text>
</comment>